<dbReference type="AlphaFoldDB" id="A0A058ZM98"/>
<dbReference type="EMBL" id="AQQY01000004">
    <property type="protein sequence ID" value="KCV82317.1"/>
    <property type="molecule type" value="Genomic_DNA"/>
</dbReference>
<comment type="caution">
    <text evidence="1">The sequence shown here is derived from an EMBL/GenBank/DDBJ whole genome shotgun (WGS) entry which is preliminary data.</text>
</comment>
<name>A0A058ZM98_9RHOB</name>
<dbReference type="RefSeq" id="WP_035250191.1">
    <property type="nucleotide sequence ID" value="NZ_AQQY01000004.1"/>
</dbReference>
<proteinExistence type="predicted"/>
<dbReference type="Proteomes" id="UP000024836">
    <property type="component" value="Unassembled WGS sequence"/>
</dbReference>
<sequence length="304" mass="32032">MQTSLYMTMLQANPMARFLRSGETPTAVWDFSSGYYTKGWSLSRNSTAHWFDTMGNLNTASVDMPRFVPTVAGRALVVEAGSTNLIDALNRTYINLDTVEVGETAGGMEFTSVSSSSSGSYLQFNGVDISSLSVGQGVNLSMVIRENSDSFALWLGIGTTGAGRVRCSVDPSALSATISQDVDNTGATAELISLGGGNLRVSVSGALISSEASELIRIHEVSGTMQYAHPQVEAQNKASTVIPGNFQGAVRAADQLTFEHADGTYTAVVRRADGSDTEIAATVIGGTWSPPNLFGDILSIALYA</sequence>
<evidence type="ECO:0000313" key="1">
    <source>
        <dbReference type="EMBL" id="KCV82317.1"/>
    </source>
</evidence>
<dbReference type="OrthoDB" id="9131220at2"/>
<protein>
    <submittedName>
        <fullName evidence="1">Uncharacterized protein</fullName>
    </submittedName>
</protein>
<accession>A0A058ZM98</accession>
<reference evidence="1 2" key="1">
    <citation type="submission" date="2013-04" db="EMBL/GenBank/DDBJ databases">
        <title>Shimia sp. 22II-S11-Z10 Genome Sequencing.</title>
        <authorList>
            <person name="Lai Q."/>
            <person name="Li G."/>
            <person name="Shao Z."/>
        </authorList>
    </citation>
    <scope>NUCLEOTIDE SEQUENCE [LARGE SCALE GENOMIC DNA]</scope>
    <source>
        <strain evidence="2">22II-S11-Z10</strain>
    </source>
</reference>
<keyword evidence="2" id="KW-1185">Reference proteome</keyword>
<organism evidence="1 2">
    <name type="scientific">Actibacterium atlanticum</name>
    <dbReference type="NCBI Taxonomy" id="1461693"/>
    <lineage>
        <taxon>Bacteria</taxon>
        <taxon>Pseudomonadati</taxon>
        <taxon>Pseudomonadota</taxon>
        <taxon>Alphaproteobacteria</taxon>
        <taxon>Rhodobacterales</taxon>
        <taxon>Roseobacteraceae</taxon>
        <taxon>Actibacterium</taxon>
    </lineage>
</organism>
<gene>
    <name evidence="1" type="ORF">ATO10_08002</name>
</gene>
<evidence type="ECO:0000313" key="2">
    <source>
        <dbReference type="Proteomes" id="UP000024836"/>
    </source>
</evidence>
<dbReference type="STRING" id="1461693.ATO10_08002"/>